<protein>
    <recommendedName>
        <fullName evidence="4">HTH cro/C1-type domain-containing protein</fullName>
    </recommendedName>
</protein>
<dbReference type="Gene3D" id="2.60.40.10">
    <property type="entry name" value="Immunoglobulins"/>
    <property type="match status" value="1"/>
</dbReference>
<name>A0A1F7WES9_9BACT</name>
<keyword evidence="1" id="KW-0812">Transmembrane</keyword>
<keyword evidence="1" id="KW-0472">Membrane</keyword>
<evidence type="ECO:0000313" key="2">
    <source>
        <dbReference type="EMBL" id="OGM00708.1"/>
    </source>
</evidence>
<dbReference type="STRING" id="1802424.A2480_04720"/>
<evidence type="ECO:0000256" key="1">
    <source>
        <dbReference type="SAM" id="Phobius"/>
    </source>
</evidence>
<dbReference type="InterPro" id="IPR010982">
    <property type="entry name" value="Lambda_DNA-bd_dom_sf"/>
</dbReference>
<dbReference type="Gene3D" id="1.10.260.40">
    <property type="entry name" value="lambda repressor-like DNA-binding domains"/>
    <property type="match status" value="1"/>
</dbReference>
<gene>
    <name evidence="2" type="ORF">A2480_04720</name>
</gene>
<comment type="caution">
    <text evidence="2">The sequence shown here is derived from an EMBL/GenBank/DDBJ whole genome shotgun (WGS) entry which is preliminary data.</text>
</comment>
<dbReference type="AlphaFoldDB" id="A0A1F7WES9"/>
<evidence type="ECO:0000313" key="3">
    <source>
        <dbReference type="Proteomes" id="UP000176988"/>
    </source>
</evidence>
<reference evidence="2 3" key="1">
    <citation type="journal article" date="2016" name="Nat. Commun.">
        <title>Thousands of microbial genomes shed light on interconnected biogeochemical processes in an aquifer system.</title>
        <authorList>
            <person name="Anantharaman K."/>
            <person name="Brown C.T."/>
            <person name="Hug L.A."/>
            <person name="Sharon I."/>
            <person name="Castelle C.J."/>
            <person name="Probst A.J."/>
            <person name="Thomas B.C."/>
            <person name="Singh A."/>
            <person name="Wilkins M.J."/>
            <person name="Karaoz U."/>
            <person name="Brodie E.L."/>
            <person name="Williams K.H."/>
            <person name="Hubbard S.S."/>
            <person name="Banfield J.F."/>
        </authorList>
    </citation>
    <scope>NUCLEOTIDE SEQUENCE [LARGE SCALE GENOMIC DNA]</scope>
</reference>
<accession>A0A1F7WES9</accession>
<dbReference type="EMBL" id="MGFG01000026">
    <property type="protein sequence ID" value="OGM00708.1"/>
    <property type="molecule type" value="Genomic_DNA"/>
</dbReference>
<dbReference type="Proteomes" id="UP000176988">
    <property type="component" value="Unassembled WGS sequence"/>
</dbReference>
<dbReference type="GO" id="GO:0003677">
    <property type="term" value="F:DNA binding"/>
    <property type="evidence" value="ECO:0007669"/>
    <property type="project" value="InterPro"/>
</dbReference>
<dbReference type="InterPro" id="IPR013783">
    <property type="entry name" value="Ig-like_fold"/>
</dbReference>
<proteinExistence type="predicted"/>
<sequence>MEKKKNNGNVRVAQILSGARADEGLTRSEAAAKSGVPERYIAFFEGDLKSGVTADVFARNKLAEYCHFLRFDPKTIVAAYRNEQQLLPSTPIEFSPRLRRHPLTHIPTTKLLVTPNIIRTSLIVLAVFGVGLFFAVRTYHMVAPPMLTLASPQDGLVLHDKMLTIEGRTEREVQLLVNGKLITIDDSGNFTDQMDLRDGLNVITVTAARRHGKSTELTRRVVVDPRDRPTAALGGTSER</sequence>
<dbReference type="CDD" id="cd00093">
    <property type="entry name" value="HTH_XRE"/>
    <property type="match status" value="1"/>
</dbReference>
<dbReference type="Pfam" id="PF13413">
    <property type="entry name" value="HTH_25"/>
    <property type="match status" value="1"/>
</dbReference>
<keyword evidence="1" id="KW-1133">Transmembrane helix</keyword>
<evidence type="ECO:0008006" key="4">
    <source>
        <dbReference type="Google" id="ProtNLM"/>
    </source>
</evidence>
<dbReference type="InterPro" id="IPR001387">
    <property type="entry name" value="Cro/C1-type_HTH"/>
</dbReference>
<feature type="transmembrane region" description="Helical" evidence="1">
    <location>
        <begin position="117"/>
        <end position="136"/>
    </location>
</feature>
<organism evidence="2 3">
    <name type="scientific">Candidatus Uhrbacteria bacterium RIFOXYC2_FULL_47_19</name>
    <dbReference type="NCBI Taxonomy" id="1802424"/>
    <lineage>
        <taxon>Bacteria</taxon>
        <taxon>Candidatus Uhriibacteriota</taxon>
    </lineage>
</organism>
<dbReference type="Pfam" id="PF09136">
    <property type="entry name" value="Glucodextran_B"/>
    <property type="match status" value="1"/>
</dbReference>